<comment type="caution">
    <text evidence="2">The sequence shown here is derived from an EMBL/GenBank/DDBJ whole genome shotgun (WGS) entry which is preliminary data.</text>
</comment>
<proteinExistence type="predicted"/>
<sequence>MRHGRNPSIARRGGSRPLQSSNEVEGNRDDAERWWRPRVMPVMVDWWKDNVALCCECCGWRWVAGVVGGAVGHVTVTSVRGSPGRARPSVPGRQPRALHLAAE</sequence>
<feature type="region of interest" description="Disordered" evidence="1">
    <location>
        <begin position="77"/>
        <end position="103"/>
    </location>
</feature>
<evidence type="ECO:0000313" key="2">
    <source>
        <dbReference type="EMBL" id="MPC73998.1"/>
    </source>
</evidence>
<protein>
    <submittedName>
        <fullName evidence="2">Uncharacterized protein</fullName>
    </submittedName>
</protein>
<reference evidence="2 3" key="1">
    <citation type="submission" date="2019-05" db="EMBL/GenBank/DDBJ databases">
        <title>Another draft genome of Portunus trituberculatus and its Hox gene families provides insights of decapod evolution.</title>
        <authorList>
            <person name="Jeong J.-H."/>
            <person name="Song I."/>
            <person name="Kim S."/>
            <person name="Choi T."/>
            <person name="Kim D."/>
            <person name="Ryu S."/>
            <person name="Kim W."/>
        </authorList>
    </citation>
    <scope>NUCLEOTIDE SEQUENCE [LARGE SCALE GENOMIC DNA]</scope>
    <source>
        <tissue evidence="2">Muscle</tissue>
    </source>
</reference>
<evidence type="ECO:0000256" key="1">
    <source>
        <dbReference type="SAM" id="MobiDB-lite"/>
    </source>
</evidence>
<organism evidence="2 3">
    <name type="scientific">Portunus trituberculatus</name>
    <name type="common">Swimming crab</name>
    <name type="synonym">Neptunus trituberculatus</name>
    <dbReference type="NCBI Taxonomy" id="210409"/>
    <lineage>
        <taxon>Eukaryota</taxon>
        <taxon>Metazoa</taxon>
        <taxon>Ecdysozoa</taxon>
        <taxon>Arthropoda</taxon>
        <taxon>Crustacea</taxon>
        <taxon>Multicrustacea</taxon>
        <taxon>Malacostraca</taxon>
        <taxon>Eumalacostraca</taxon>
        <taxon>Eucarida</taxon>
        <taxon>Decapoda</taxon>
        <taxon>Pleocyemata</taxon>
        <taxon>Brachyura</taxon>
        <taxon>Eubrachyura</taxon>
        <taxon>Portunoidea</taxon>
        <taxon>Portunidae</taxon>
        <taxon>Portuninae</taxon>
        <taxon>Portunus</taxon>
    </lineage>
</organism>
<dbReference type="EMBL" id="VSRR010038018">
    <property type="protein sequence ID" value="MPC73998.1"/>
    <property type="molecule type" value="Genomic_DNA"/>
</dbReference>
<name>A0A5B7HZ60_PORTR</name>
<feature type="region of interest" description="Disordered" evidence="1">
    <location>
        <begin position="1"/>
        <end position="32"/>
    </location>
</feature>
<gene>
    <name evidence="2" type="ORF">E2C01_068342</name>
</gene>
<accession>A0A5B7HZ60</accession>
<keyword evidence="3" id="KW-1185">Reference proteome</keyword>
<evidence type="ECO:0000313" key="3">
    <source>
        <dbReference type="Proteomes" id="UP000324222"/>
    </source>
</evidence>
<dbReference type="AlphaFoldDB" id="A0A5B7HZ60"/>
<dbReference type="Proteomes" id="UP000324222">
    <property type="component" value="Unassembled WGS sequence"/>
</dbReference>